<feature type="domain" description="Fungal-type protein kinase" evidence="2">
    <location>
        <begin position="10"/>
        <end position="89"/>
    </location>
</feature>
<dbReference type="EMBL" id="SFCI01000639">
    <property type="protein sequence ID" value="TFY78655.1"/>
    <property type="molecule type" value="Genomic_DNA"/>
</dbReference>
<organism evidence="3 4">
    <name type="scientific">Hericium alpestre</name>
    <dbReference type="NCBI Taxonomy" id="135208"/>
    <lineage>
        <taxon>Eukaryota</taxon>
        <taxon>Fungi</taxon>
        <taxon>Dikarya</taxon>
        <taxon>Basidiomycota</taxon>
        <taxon>Agaricomycotina</taxon>
        <taxon>Agaricomycetes</taxon>
        <taxon>Russulales</taxon>
        <taxon>Hericiaceae</taxon>
        <taxon>Hericium</taxon>
    </lineage>
</organism>
<comment type="caution">
    <text evidence="3">The sequence shown here is derived from an EMBL/GenBank/DDBJ whole genome shotgun (WGS) entry which is preliminary data.</text>
</comment>
<sequence>MEDMAFYDDEHRGTPAFMSYEILTGKPYFQADVPINHGDDDLPPVSSMFGDDDAEAAKPATSKSSTQEGIPHDAVHDLESFFWVFCWLCMTREGPGKKREFKRGTLSPEALVEAQNAQVAIFETFENGYNTPEKKKDLMTSKSTFEEKIIASFTPYFGLVKPVVRYLYRALRKAFRERKFDDLHTTFIDVFNFAEQTPKLRNWHIEKPEYAPMEKAVRKSWEREESVSNSPKPESAGTLEKVSRATGTKRSRPRDEFEVIQEKSEEEAAPASSSPSNRQGRKKRAKTASSSRVSRGAEAVAGAAAQSNSSSQRAAGGRKEHKTYRKRNNCR</sequence>
<evidence type="ECO:0000313" key="3">
    <source>
        <dbReference type="EMBL" id="TFY78655.1"/>
    </source>
</evidence>
<dbReference type="OrthoDB" id="3268633at2759"/>
<proteinExistence type="predicted"/>
<protein>
    <recommendedName>
        <fullName evidence="2">Fungal-type protein kinase domain-containing protein</fullName>
    </recommendedName>
</protein>
<evidence type="ECO:0000259" key="2">
    <source>
        <dbReference type="Pfam" id="PF17667"/>
    </source>
</evidence>
<feature type="compositionally biased region" description="Low complexity" evidence="1">
    <location>
        <begin position="292"/>
        <end position="315"/>
    </location>
</feature>
<feature type="compositionally biased region" description="Basic residues" evidence="1">
    <location>
        <begin position="319"/>
        <end position="331"/>
    </location>
</feature>
<dbReference type="AlphaFoldDB" id="A0A4Y9ZVT0"/>
<evidence type="ECO:0000256" key="1">
    <source>
        <dbReference type="SAM" id="MobiDB-lite"/>
    </source>
</evidence>
<feature type="compositionally biased region" description="Basic and acidic residues" evidence="1">
    <location>
        <begin position="253"/>
        <end position="263"/>
    </location>
</feature>
<dbReference type="Proteomes" id="UP000298061">
    <property type="component" value="Unassembled WGS sequence"/>
</dbReference>
<evidence type="ECO:0000313" key="4">
    <source>
        <dbReference type="Proteomes" id="UP000298061"/>
    </source>
</evidence>
<dbReference type="STRING" id="135208.A0A4Y9ZVT0"/>
<feature type="region of interest" description="Disordered" evidence="1">
    <location>
        <begin position="221"/>
        <end position="331"/>
    </location>
</feature>
<gene>
    <name evidence="3" type="ORF">EWM64_g5355</name>
</gene>
<name>A0A4Y9ZVT0_9AGAM</name>
<reference evidence="3 4" key="1">
    <citation type="submission" date="2019-02" db="EMBL/GenBank/DDBJ databases">
        <title>Genome sequencing of the rare red list fungi Hericium alpestre (H. flagellum).</title>
        <authorList>
            <person name="Buettner E."/>
            <person name="Kellner H."/>
        </authorList>
    </citation>
    <scope>NUCLEOTIDE SEQUENCE [LARGE SCALE GENOMIC DNA]</scope>
    <source>
        <strain evidence="3 4">DSM 108284</strain>
    </source>
</reference>
<feature type="region of interest" description="Disordered" evidence="1">
    <location>
        <begin position="40"/>
        <end position="69"/>
    </location>
</feature>
<keyword evidence="4" id="KW-1185">Reference proteome</keyword>
<dbReference type="Pfam" id="PF17667">
    <property type="entry name" value="Pkinase_fungal"/>
    <property type="match status" value="1"/>
</dbReference>
<accession>A0A4Y9ZVT0</accession>
<dbReference type="InterPro" id="IPR040976">
    <property type="entry name" value="Pkinase_fungal"/>
</dbReference>